<proteinExistence type="predicted"/>
<dbReference type="SUPFAM" id="SSF46689">
    <property type="entry name" value="Homeodomain-like"/>
    <property type="match status" value="1"/>
</dbReference>
<keyword evidence="3" id="KW-1185">Reference proteome</keyword>
<comment type="caution">
    <text evidence="2">The sequence shown here is derived from an EMBL/GenBank/DDBJ whole genome shotgun (WGS) entry which is preliminary data.</text>
</comment>
<name>A0ABW2NZ10_9ACTN</name>
<feature type="compositionally biased region" description="Low complexity" evidence="1">
    <location>
        <begin position="195"/>
        <end position="205"/>
    </location>
</feature>
<dbReference type="Proteomes" id="UP001596496">
    <property type="component" value="Unassembled WGS sequence"/>
</dbReference>
<reference evidence="3" key="1">
    <citation type="journal article" date="2019" name="Int. J. Syst. Evol. Microbiol.">
        <title>The Global Catalogue of Microorganisms (GCM) 10K type strain sequencing project: providing services to taxonomists for standard genome sequencing and annotation.</title>
        <authorList>
            <consortium name="The Broad Institute Genomics Platform"/>
            <consortium name="The Broad Institute Genome Sequencing Center for Infectious Disease"/>
            <person name="Wu L."/>
            <person name="Ma J."/>
        </authorList>
    </citation>
    <scope>NUCLEOTIDE SEQUENCE [LARGE SCALE GENOMIC DNA]</scope>
    <source>
        <strain evidence="3">CECT 7649</strain>
    </source>
</reference>
<gene>
    <name evidence="2" type="ORF">ACFQSB_09340</name>
</gene>
<organism evidence="2 3">
    <name type="scientific">Sphaerisporangium rhizosphaerae</name>
    <dbReference type="NCBI Taxonomy" id="2269375"/>
    <lineage>
        <taxon>Bacteria</taxon>
        <taxon>Bacillati</taxon>
        <taxon>Actinomycetota</taxon>
        <taxon>Actinomycetes</taxon>
        <taxon>Streptosporangiales</taxon>
        <taxon>Streptosporangiaceae</taxon>
        <taxon>Sphaerisporangium</taxon>
    </lineage>
</organism>
<accession>A0ABW2NZ10</accession>
<dbReference type="Gene3D" id="1.10.357.10">
    <property type="entry name" value="Tetracycline Repressor, domain 2"/>
    <property type="match status" value="1"/>
</dbReference>
<evidence type="ECO:0000256" key="1">
    <source>
        <dbReference type="SAM" id="MobiDB-lite"/>
    </source>
</evidence>
<dbReference type="RefSeq" id="WP_380825638.1">
    <property type="nucleotide sequence ID" value="NZ_JBHTCG010000005.1"/>
</dbReference>
<feature type="region of interest" description="Disordered" evidence="1">
    <location>
        <begin position="182"/>
        <end position="245"/>
    </location>
</feature>
<evidence type="ECO:0000313" key="2">
    <source>
        <dbReference type="EMBL" id="MFC7382404.1"/>
    </source>
</evidence>
<protein>
    <submittedName>
        <fullName evidence="2">TetR/AcrR family transcriptional regulator</fullName>
    </submittedName>
</protein>
<dbReference type="InterPro" id="IPR009057">
    <property type="entry name" value="Homeodomain-like_sf"/>
</dbReference>
<evidence type="ECO:0000313" key="3">
    <source>
        <dbReference type="Proteomes" id="UP001596496"/>
    </source>
</evidence>
<dbReference type="EMBL" id="JBHTCG010000005">
    <property type="protein sequence ID" value="MFC7382404.1"/>
    <property type="molecule type" value="Genomic_DNA"/>
</dbReference>
<sequence>MGRRPQREIRERLLAACTEHVLAHGLASGLPAMAATAATSPRMLVYHFGTRERLLREVLEEARRRQLQLFHRALSPQDEPYEQTLARAWVRFTGPEGAPFLRLFGTVHDDPGLWPEFRQAATTDWLPVLEQGLRARHGDDAPALATTALAVIRGLLLDRDATGDIIRTDTAFTTFLRLLTPTRAEGDGDPSGNTARAGAPPARGGPSEKGPPAWAVQRQSPASSPSPCSDPPPPSGLGTDITATL</sequence>
<dbReference type="Gene3D" id="1.10.10.60">
    <property type="entry name" value="Homeodomain-like"/>
    <property type="match status" value="1"/>
</dbReference>